<dbReference type="InterPro" id="IPR002881">
    <property type="entry name" value="DUF58"/>
</dbReference>
<dbReference type="AlphaFoldDB" id="A0A2S6FZD6"/>
<dbReference type="PANTHER" id="PTHR33608">
    <property type="entry name" value="BLL2464 PROTEIN"/>
    <property type="match status" value="1"/>
</dbReference>
<dbReference type="EMBL" id="PTIS01000003">
    <property type="protein sequence ID" value="PPK49002.1"/>
    <property type="molecule type" value="Genomic_DNA"/>
</dbReference>
<feature type="domain" description="DUF58" evidence="1">
    <location>
        <begin position="46"/>
        <end position="246"/>
    </location>
</feature>
<dbReference type="RefSeq" id="WP_104409415.1">
    <property type="nucleotide sequence ID" value="NZ_PTIS01000003.1"/>
</dbReference>
<evidence type="ECO:0000313" key="3">
    <source>
        <dbReference type="Proteomes" id="UP000239863"/>
    </source>
</evidence>
<dbReference type="Pfam" id="PF01882">
    <property type="entry name" value="DUF58"/>
    <property type="match status" value="1"/>
</dbReference>
<comment type="caution">
    <text evidence="2">The sequence shown here is derived from an EMBL/GenBank/DDBJ whole genome shotgun (WGS) entry which is preliminary data.</text>
</comment>
<evidence type="ECO:0000313" key="2">
    <source>
        <dbReference type="EMBL" id="PPK49002.1"/>
    </source>
</evidence>
<dbReference type="InterPro" id="IPR036465">
    <property type="entry name" value="vWFA_dom_sf"/>
</dbReference>
<organism evidence="2 3">
    <name type="scientific">Clostridium algidicarnis DSM 15099</name>
    <dbReference type="NCBI Taxonomy" id="1121295"/>
    <lineage>
        <taxon>Bacteria</taxon>
        <taxon>Bacillati</taxon>
        <taxon>Bacillota</taxon>
        <taxon>Clostridia</taxon>
        <taxon>Eubacteriales</taxon>
        <taxon>Clostridiaceae</taxon>
        <taxon>Clostridium</taxon>
    </lineage>
</organism>
<reference evidence="2 3" key="1">
    <citation type="submission" date="2018-02" db="EMBL/GenBank/DDBJ databases">
        <title>Genomic Encyclopedia of Archaeal and Bacterial Type Strains, Phase II (KMG-II): from individual species to whole genera.</title>
        <authorList>
            <person name="Goeker M."/>
        </authorList>
    </citation>
    <scope>NUCLEOTIDE SEQUENCE [LARGE SCALE GENOMIC DNA]</scope>
    <source>
        <strain evidence="2 3">DSM 15099</strain>
    </source>
</reference>
<sequence>MDYDLFDKDFFKRLQNININLNMRLSLGNKGGRKSNSKGTSLEFSDFREYTPGDDIRRIDWNAYARSEKLFIKLFMEEREAEFNFFIDSSKSMDFGEYKKSNEALKIIGALSYIILNNLDRVCVNLISSEGLRNIKSGAGKPLLQDLLKELSKIEFKGTNSIYSAIKDFRPKRKGVSILISDFFHKESLEESIRYLVYKKQKVILIHVLSKEELYPTLNGNLNLLDSESDESVRVNLNPSILNIYERELLTFKEDINSIATKYGATYVPISSEDSIEKIVFKDLTVQGLINKR</sequence>
<protein>
    <submittedName>
        <fullName evidence="2">Uncharacterized protein DUF58</fullName>
    </submittedName>
</protein>
<dbReference type="Proteomes" id="UP000239863">
    <property type="component" value="Unassembled WGS sequence"/>
</dbReference>
<dbReference type="OrthoDB" id="9776116at2"/>
<dbReference type="STRING" id="37659.GCA_000703125_02059"/>
<name>A0A2S6FZD6_9CLOT</name>
<gene>
    <name evidence="2" type="ORF">BD821_103130</name>
</gene>
<dbReference type="SUPFAM" id="SSF53300">
    <property type="entry name" value="vWA-like"/>
    <property type="match status" value="1"/>
</dbReference>
<evidence type="ECO:0000259" key="1">
    <source>
        <dbReference type="Pfam" id="PF01882"/>
    </source>
</evidence>
<dbReference type="PANTHER" id="PTHR33608:SF7">
    <property type="entry name" value="DUF58 DOMAIN-CONTAINING PROTEIN"/>
    <property type="match status" value="1"/>
</dbReference>
<proteinExistence type="predicted"/>
<accession>A0A2S6FZD6</accession>